<protein>
    <submittedName>
        <fullName evidence="1">Uncharacterized protein</fullName>
    </submittedName>
</protein>
<dbReference type="OrthoDB" id="18388at2759"/>
<proteinExistence type="predicted"/>
<accession>A0A8K0MRZ6</accession>
<evidence type="ECO:0000313" key="2">
    <source>
        <dbReference type="Proteomes" id="UP000796880"/>
    </source>
</evidence>
<dbReference type="Proteomes" id="UP000796880">
    <property type="component" value="Unassembled WGS sequence"/>
</dbReference>
<organism evidence="1 2">
    <name type="scientific">Rhamnella rubrinervis</name>
    <dbReference type="NCBI Taxonomy" id="2594499"/>
    <lineage>
        <taxon>Eukaryota</taxon>
        <taxon>Viridiplantae</taxon>
        <taxon>Streptophyta</taxon>
        <taxon>Embryophyta</taxon>
        <taxon>Tracheophyta</taxon>
        <taxon>Spermatophyta</taxon>
        <taxon>Magnoliopsida</taxon>
        <taxon>eudicotyledons</taxon>
        <taxon>Gunneridae</taxon>
        <taxon>Pentapetalae</taxon>
        <taxon>rosids</taxon>
        <taxon>fabids</taxon>
        <taxon>Rosales</taxon>
        <taxon>Rhamnaceae</taxon>
        <taxon>rhamnoid group</taxon>
        <taxon>Rhamneae</taxon>
        <taxon>Rhamnella</taxon>
    </lineage>
</organism>
<keyword evidence="2" id="KW-1185">Reference proteome</keyword>
<dbReference type="AlphaFoldDB" id="A0A8K0MRZ6"/>
<name>A0A8K0MRZ6_9ROSA</name>
<reference evidence="1" key="1">
    <citation type="submission" date="2020-03" db="EMBL/GenBank/DDBJ databases">
        <title>A high-quality chromosome-level genome assembly of a woody plant with both climbing and erect habits, Rhamnella rubrinervis.</title>
        <authorList>
            <person name="Lu Z."/>
            <person name="Yang Y."/>
            <person name="Zhu X."/>
            <person name="Sun Y."/>
        </authorList>
    </citation>
    <scope>NUCLEOTIDE SEQUENCE</scope>
    <source>
        <strain evidence="1">BYM</strain>
        <tissue evidence="1">Leaf</tissue>
    </source>
</reference>
<evidence type="ECO:0000313" key="1">
    <source>
        <dbReference type="EMBL" id="KAF3455768.1"/>
    </source>
</evidence>
<comment type="caution">
    <text evidence="1">The sequence shown here is derived from an EMBL/GenBank/DDBJ whole genome shotgun (WGS) entry which is preliminary data.</text>
</comment>
<dbReference type="EMBL" id="VOIH02000001">
    <property type="protein sequence ID" value="KAF3455768.1"/>
    <property type="molecule type" value="Genomic_DNA"/>
</dbReference>
<sequence>MPRTTTLDYAGCPPLRAFTFDVLGLNKVVEARDKEGGLTEVVERWCEPDSTKCCNWVSSDFGYFDLYELCDWSQSKPIIHAILCFLKKE</sequence>
<gene>
    <name evidence="1" type="ORF">FNV43_RR00410</name>
</gene>